<evidence type="ECO:0000256" key="3">
    <source>
        <dbReference type="ARBA" id="ARBA00022729"/>
    </source>
</evidence>
<feature type="region of interest" description="Disordered" evidence="6">
    <location>
        <begin position="1"/>
        <end position="79"/>
    </location>
</feature>
<evidence type="ECO:0000256" key="2">
    <source>
        <dbReference type="ARBA" id="ARBA00022614"/>
    </source>
</evidence>
<dbReference type="AlphaFoldDB" id="A0ABD3MRE9"/>
<feature type="region of interest" description="Disordered" evidence="6">
    <location>
        <begin position="119"/>
        <end position="153"/>
    </location>
</feature>
<gene>
    <name evidence="8" type="ORF">ACHAWO_004639</name>
</gene>
<evidence type="ECO:0000256" key="5">
    <source>
        <dbReference type="ARBA" id="ARBA00023136"/>
    </source>
</evidence>
<dbReference type="Pfam" id="PF13855">
    <property type="entry name" value="LRR_8"/>
    <property type="match status" value="1"/>
</dbReference>
<proteinExistence type="predicted"/>
<feature type="compositionally biased region" description="Polar residues" evidence="6">
    <location>
        <begin position="16"/>
        <end position="34"/>
    </location>
</feature>
<feature type="compositionally biased region" description="Basic and acidic residues" evidence="6">
    <location>
        <begin position="57"/>
        <end position="67"/>
    </location>
</feature>
<organism evidence="8 9">
    <name type="scientific">Cyclotella atomus</name>
    <dbReference type="NCBI Taxonomy" id="382360"/>
    <lineage>
        <taxon>Eukaryota</taxon>
        <taxon>Sar</taxon>
        <taxon>Stramenopiles</taxon>
        <taxon>Ochrophyta</taxon>
        <taxon>Bacillariophyta</taxon>
        <taxon>Coscinodiscophyceae</taxon>
        <taxon>Thalassiosirophycidae</taxon>
        <taxon>Stephanodiscales</taxon>
        <taxon>Stephanodiscaceae</taxon>
        <taxon>Cyclotella</taxon>
    </lineage>
</organism>
<evidence type="ECO:0000256" key="4">
    <source>
        <dbReference type="ARBA" id="ARBA00022737"/>
    </source>
</evidence>
<dbReference type="Gene3D" id="3.80.10.10">
    <property type="entry name" value="Ribonuclease Inhibitor"/>
    <property type="match status" value="2"/>
</dbReference>
<evidence type="ECO:0000256" key="1">
    <source>
        <dbReference type="ARBA" id="ARBA00004370"/>
    </source>
</evidence>
<evidence type="ECO:0000256" key="7">
    <source>
        <dbReference type="SAM" id="Phobius"/>
    </source>
</evidence>
<dbReference type="Pfam" id="PF00560">
    <property type="entry name" value="LRR_1"/>
    <property type="match status" value="5"/>
</dbReference>
<dbReference type="SUPFAM" id="SSF52047">
    <property type="entry name" value="RNI-like"/>
    <property type="match status" value="1"/>
</dbReference>
<sequence length="949" mass="105980">MDTTTKSTTSSHGTSDRPQNGRYSFSSGVTSIRSYESDEDAPYSHGGATDYGQTIQSKDEMSLRDVPMEGQRVTPSANRKREAIIEFDHDDGSYHSTPLKSNQEYYDVLEMANSRLARDAKSTELYDVSSSGKRDKKSKKKKKKSKRKKQQLADAMAKFKEALNKTDNDWEFSTNGSKVESPQLSRGLTEKEMKDLSIDDENDFDPSTAVPRSGIWRPSRLVTLAASKSDGGKIDRDGYYKPLNVDKVGGMQKNATARSTAAGIFYEGANLVYEQFQNWFQQSGNDEEMKRDFNLQSLTKRRDTEFIAQSLQSSDEEPRSLQDSIESCRETMPREFIDSSLQSSSRRPKLEHCDSIVWGDESTIGPGVDDEEENGIEMHDYSYSDIHTASQDYRHASELVIEKMKWRRESRLLGCLLSVGGVFLMTCIILYIIGNQSESSNQAISMPPPILIPNNNTVGRKDPPPRPDAIAPRPVESYNGEVSHPITAQDLDFVIDRITDNQTLLSDPNSPQSKAYAWCKNDLINYKVNNAARLVQRYSLAVLYYSTNAGDGRKWINSTDWLSGHECTWFGIRCEMSEDKIMYVTYIDLSNNLLVGTIPPELGFVTSLTQLQLWGNQISGKIPPSFLQLVDLQTLYLDKNQLTGEIYNTFESMRSLKHLDLSFNKLKGRIPHGLGSLTSLLDLRLSNNHFSGGFPVSIGTLPNLQTLLLDNNAIGGTLSSSIAKMSSLVTLRIHENDFMGDLPDFTHAVLLEEAHLDENYFTGPLPTFGSKRLRSLYLGRNAFTGSIPPSIGELSKLEVLTRQMAVKALYMQANHLVEAIPESISKLTALQQLDLSYNRLTGSIPDSLSGLMQLRELILNDNRLTGNIPDIGSMKRIEIARLSNNLLGGELKFALSVGDLNYMKELSLQNNELRGVVPEFICDLLLNTLTADCWGPSSPVDCPCCSACF</sequence>
<dbReference type="FunFam" id="3.80.10.10:FF:000041">
    <property type="entry name" value="LRR receptor-like serine/threonine-protein kinase ERECTA"/>
    <property type="match status" value="1"/>
</dbReference>
<evidence type="ECO:0008006" key="10">
    <source>
        <dbReference type="Google" id="ProtNLM"/>
    </source>
</evidence>
<keyword evidence="2" id="KW-0433">Leucine-rich repeat</keyword>
<accession>A0ABD3MRE9</accession>
<name>A0ABD3MRE9_9STRA</name>
<evidence type="ECO:0000256" key="6">
    <source>
        <dbReference type="SAM" id="MobiDB-lite"/>
    </source>
</evidence>
<feature type="compositionally biased region" description="Low complexity" evidence="6">
    <location>
        <begin position="1"/>
        <end position="13"/>
    </location>
</feature>
<dbReference type="PANTHER" id="PTHR46662">
    <property type="entry name" value="DI-GLUCOSE BINDING PROTEIN WITH LEUCINE-RICH REPEAT DOMAIN-CONTAINING PROTEIN"/>
    <property type="match status" value="1"/>
</dbReference>
<dbReference type="InterPro" id="IPR001611">
    <property type="entry name" value="Leu-rich_rpt"/>
</dbReference>
<feature type="compositionally biased region" description="Basic residues" evidence="6">
    <location>
        <begin position="134"/>
        <end position="150"/>
    </location>
</feature>
<dbReference type="Proteomes" id="UP001530400">
    <property type="component" value="Unassembled WGS sequence"/>
</dbReference>
<feature type="compositionally biased region" description="Polar residues" evidence="6">
    <location>
        <begin position="171"/>
        <end position="186"/>
    </location>
</feature>
<dbReference type="InterPro" id="IPR032675">
    <property type="entry name" value="LRR_dom_sf"/>
</dbReference>
<dbReference type="PANTHER" id="PTHR46662:SF104">
    <property type="entry name" value="GPI-ANCHORED ADHESIN-LIKE PROTEIN PGA55-RELATED"/>
    <property type="match status" value="1"/>
</dbReference>
<dbReference type="SMART" id="SM00369">
    <property type="entry name" value="LRR_TYP"/>
    <property type="match status" value="4"/>
</dbReference>
<reference evidence="8 9" key="1">
    <citation type="submission" date="2024-10" db="EMBL/GenBank/DDBJ databases">
        <title>Updated reference genomes for cyclostephanoid diatoms.</title>
        <authorList>
            <person name="Roberts W.R."/>
            <person name="Alverson A.J."/>
        </authorList>
    </citation>
    <scope>NUCLEOTIDE SEQUENCE [LARGE SCALE GENOMIC DNA]</scope>
    <source>
        <strain evidence="8 9">AJA010-31</strain>
    </source>
</reference>
<keyword evidence="7" id="KW-0812">Transmembrane</keyword>
<keyword evidence="7" id="KW-1133">Transmembrane helix</keyword>
<dbReference type="PROSITE" id="PS51450">
    <property type="entry name" value="LRR"/>
    <property type="match status" value="1"/>
</dbReference>
<keyword evidence="3" id="KW-0732">Signal</keyword>
<dbReference type="EMBL" id="JALLPJ020001385">
    <property type="protein sequence ID" value="KAL3766464.1"/>
    <property type="molecule type" value="Genomic_DNA"/>
</dbReference>
<dbReference type="InterPro" id="IPR003591">
    <property type="entry name" value="Leu-rich_rpt_typical-subtyp"/>
</dbReference>
<dbReference type="GO" id="GO:0016020">
    <property type="term" value="C:membrane"/>
    <property type="evidence" value="ECO:0007669"/>
    <property type="project" value="UniProtKB-SubCell"/>
</dbReference>
<feature type="region of interest" description="Disordered" evidence="6">
    <location>
        <begin position="170"/>
        <end position="189"/>
    </location>
</feature>
<evidence type="ECO:0000313" key="8">
    <source>
        <dbReference type="EMBL" id="KAL3766464.1"/>
    </source>
</evidence>
<dbReference type="FunFam" id="3.80.10.10:FF:000400">
    <property type="entry name" value="Nuclear pore complex protein NUP107"/>
    <property type="match status" value="1"/>
</dbReference>
<keyword evidence="5 7" id="KW-0472">Membrane</keyword>
<dbReference type="PRINTS" id="PR00019">
    <property type="entry name" value="LEURICHRPT"/>
</dbReference>
<keyword evidence="9" id="KW-1185">Reference proteome</keyword>
<comment type="caution">
    <text evidence="8">The sequence shown here is derived from an EMBL/GenBank/DDBJ whole genome shotgun (WGS) entry which is preliminary data.</text>
</comment>
<evidence type="ECO:0000313" key="9">
    <source>
        <dbReference type="Proteomes" id="UP001530400"/>
    </source>
</evidence>
<feature type="transmembrane region" description="Helical" evidence="7">
    <location>
        <begin position="412"/>
        <end position="433"/>
    </location>
</feature>
<comment type="subcellular location">
    <subcellularLocation>
        <location evidence="1">Membrane</location>
    </subcellularLocation>
</comment>
<protein>
    <recommendedName>
        <fullName evidence="10">Leucine-rich repeat-containing N-terminal plant-type domain-containing protein</fullName>
    </recommendedName>
</protein>
<keyword evidence="4" id="KW-0677">Repeat</keyword>